<dbReference type="GO" id="GO:0031593">
    <property type="term" value="F:polyubiquitin modification-dependent protein binding"/>
    <property type="evidence" value="ECO:0007669"/>
    <property type="project" value="TreeGrafter"/>
</dbReference>
<organism evidence="6">
    <name type="scientific">Cacopsylla melanoneura</name>
    <dbReference type="NCBI Taxonomy" id="428564"/>
    <lineage>
        <taxon>Eukaryota</taxon>
        <taxon>Metazoa</taxon>
        <taxon>Ecdysozoa</taxon>
        <taxon>Arthropoda</taxon>
        <taxon>Hexapoda</taxon>
        <taxon>Insecta</taxon>
        <taxon>Pterygota</taxon>
        <taxon>Neoptera</taxon>
        <taxon>Paraneoptera</taxon>
        <taxon>Hemiptera</taxon>
        <taxon>Sternorrhyncha</taxon>
        <taxon>Psylloidea</taxon>
        <taxon>Psyllidae</taxon>
        <taxon>Psyllinae</taxon>
        <taxon>Cacopsylla</taxon>
    </lineage>
</organism>
<dbReference type="PANTHER" id="PTHR23077">
    <property type="entry name" value="AAA-FAMILY ATPASE"/>
    <property type="match status" value="1"/>
</dbReference>
<dbReference type="InterPro" id="IPR003960">
    <property type="entry name" value="ATPase_AAA_CS"/>
</dbReference>
<dbReference type="Gene3D" id="3.40.50.300">
    <property type="entry name" value="P-loop containing nucleotide triphosphate hydrolases"/>
    <property type="match status" value="2"/>
</dbReference>
<dbReference type="GO" id="GO:0051228">
    <property type="term" value="P:mitotic spindle disassembly"/>
    <property type="evidence" value="ECO:0007669"/>
    <property type="project" value="TreeGrafter"/>
</dbReference>
<dbReference type="GO" id="GO:0016887">
    <property type="term" value="F:ATP hydrolysis activity"/>
    <property type="evidence" value="ECO:0007669"/>
    <property type="project" value="InterPro"/>
</dbReference>
<dbReference type="GO" id="GO:0005634">
    <property type="term" value="C:nucleus"/>
    <property type="evidence" value="ECO:0007669"/>
    <property type="project" value="TreeGrafter"/>
</dbReference>
<feature type="compositionally biased region" description="Basic and acidic residues" evidence="4">
    <location>
        <begin position="798"/>
        <end position="813"/>
    </location>
</feature>
<proteinExistence type="predicted"/>
<evidence type="ECO:0000313" key="6">
    <source>
        <dbReference type="EMBL" id="CAG6623570.1"/>
    </source>
</evidence>
<dbReference type="FunFam" id="3.40.50.300:FF:001025">
    <property type="entry name" value="ATPase family, AAA domain-containing 2B"/>
    <property type="match status" value="1"/>
</dbReference>
<keyword evidence="2" id="KW-0067">ATP-binding</keyword>
<evidence type="ECO:0000256" key="2">
    <source>
        <dbReference type="ARBA" id="ARBA00022840"/>
    </source>
</evidence>
<dbReference type="AlphaFoldDB" id="A0A8D8M7B9"/>
<dbReference type="EMBL" id="HBUF01055208">
    <property type="protein sequence ID" value="CAG6623570.1"/>
    <property type="molecule type" value="Transcribed_RNA"/>
</dbReference>
<feature type="region of interest" description="Disordered" evidence="4">
    <location>
        <begin position="765"/>
        <end position="813"/>
    </location>
</feature>
<sequence>MIIEVDKDNIKTNKGPTEMSVTLIKDGRNPSREVSSSPDHILNSQKLILSTSIQRFTPFSHVLVPFGTGRHALCRIIKKPDLHEKFCYLNTNVVCVGGDTLCDIETRRSSKPNVFEEFIGNKIDLNDIVELNEEAVLNCKNVRVSVVMTKSYHGTKEEFNKLIKQILTMYTFTSHSFINVYLENIHSIVVKDAIPYLPKTKDDQTRDLELSTNSISREEQCQLSREVLSVNPKTKLTIEQTYSVEYYKQLIRFGADCQQVEEFASCNSTWRWMKELIECRKRGLVNTGVQVEQDDGKRMNSANKILLVGPSGCGKSYMMRTLARACAVPLVCCHGNQFSASSPGASEQSLAERLEFAQKLAEENKGLCILLFEQIHDLCPSSPSLSHITRLSLTLTSLLDASPVSSRLFFVFTSTHAHQISSRLKTHSRLYLTAPNTEYRTSILSRELSILEESIRETVVVRLVHLTGSYLPVDLVRVCNMVMMYVAKHGQCKPEAIIAHMRSCLAHYRPSCLKVGSLGVIDLPSGEGDQQHSQQLKLEAGETRTDEEKGLFETENAGGLSSEVGSDLGGLKTVRALIEKTVEWPFRYAKQFERLGIPRSKGILLYGPPGCAKTALVRSLAVSSSCRVLAVSAAQLYSPYVGEAEQNVAQLFHRARLSAPAILFIDEIDALVGNRSESSGKDVQQSVLSVFLNEMDGVGVKPDLGSSTDSTSSQVLVIAATNRPHMLDSALIRPGRLDKLIYVRPPDYDERIDILAKVSSRGRSRSTIAGQMERAEMCPSESRATNQSDESRATNLSDESRATKHLDKSRAESQTEDKVDWEYLARNTEYYSGADLCNLYREAALLSLLDRGFDNTVILNAHWLTALSEQRLYTYPSCRMYTSK</sequence>
<dbReference type="GO" id="GO:0097352">
    <property type="term" value="P:autophagosome maturation"/>
    <property type="evidence" value="ECO:0007669"/>
    <property type="project" value="TreeGrafter"/>
</dbReference>
<dbReference type="SUPFAM" id="SSF52540">
    <property type="entry name" value="P-loop containing nucleoside triphosphate hydrolases"/>
    <property type="match status" value="2"/>
</dbReference>
<dbReference type="GO" id="GO:0005829">
    <property type="term" value="C:cytosol"/>
    <property type="evidence" value="ECO:0007669"/>
    <property type="project" value="TreeGrafter"/>
</dbReference>
<keyword evidence="3" id="KW-0175">Coiled coil</keyword>
<dbReference type="PROSITE" id="PS00674">
    <property type="entry name" value="AAA"/>
    <property type="match status" value="1"/>
</dbReference>
<dbReference type="InterPro" id="IPR050168">
    <property type="entry name" value="AAA_ATPase_domain"/>
</dbReference>
<dbReference type="GO" id="GO:0030970">
    <property type="term" value="P:retrograde protein transport, ER to cytosol"/>
    <property type="evidence" value="ECO:0007669"/>
    <property type="project" value="TreeGrafter"/>
</dbReference>
<dbReference type="InterPro" id="IPR003959">
    <property type="entry name" value="ATPase_AAA_core"/>
</dbReference>
<accession>A0A8D8M7B9</accession>
<dbReference type="GO" id="GO:0034098">
    <property type="term" value="C:VCP-NPL4-UFD1 AAA ATPase complex"/>
    <property type="evidence" value="ECO:0007669"/>
    <property type="project" value="TreeGrafter"/>
</dbReference>
<evidence type="ECO:0000259" key="5">
    <source>
        <dbReference type="SMART" id="SM00382"/>
    </source>
</evidence>
<dbReference type="InterPro" id="IPR027417">
    <property type="entry name" value="P-loop_NTPase"/>
</dbReference>
<dbReference type="GO" id="GO:0005524">
    <property type="term" value="F:ATP binding"/>
    <property type="evidence" value="ECO:0007669"/>
    <property type="project" value="UniProtKB-KW"/>
</dbReference>
<dbReference type="InterPro" id="IPR003593">
    <property type="entry name" value="AAA+_ATPase"/>
</dbReference>
<evidence type="ECO:0000256" key="1">
    <source>
        <dbReference type="ARBA" id="ARBA00022741"/>
    </source>
</evidence>
<dbReference type="Gene3D" id="1.10.8.60">
    <property type="match status" value="2"/>
</dbReference>
<name>A0A8D8M7B9_9HEMI</name>
<dbReference type="Pfam" id="PF17862">
    <property type="entry name" value="AAA_lid_3"/>
    <property type="match status" value="1"/>
</dbReference>
<feature type="domain" description="AAA+ ATPase" evidence="5">
    <location>
        <begin position="301"/>
        <end position="436"/>
    </location>
</feature>
<protein>
    <submittedName>
        <fullName evidence="6">Spermatogenesis-associated protein 5-like protein 1</fullName>
    </submittedName>
</protein>
<reference evidence="6" key="1">
    <citation type="submission" date="2021-05" db="EMBL/GenBank/DDBJ databases">
        <authorList>
            <person name="Alioto T."/>
            <person name="Alioto T."/>
            <person name="Gomez Garrido J."/>
        </authorList>
    </citation>
    <scope>NUCLEOTIDE SEQUENCE</scope>
</reference>
<evidence type="ECO:0000256" key="3">
    <source>
        <dbReference type="ARBA" id="ARBA00023054"/>
    </source>
</evidence>
<dbReference type="PANTHER" id="PTHR23077:SF194">
    <property type="entry name" value="ATPASE FAMILY GENE 2 PROTEIN HOMOLOG B"/>
    <property type="match status" value="1"/>
</dbReference>
<dbReference type="SMART" id="SM00382">
    <property type="entry name" value="AAA"/>
    <property type="match status" value="2"/>
</dbReference>
<feature type="domain" description="AAA+ ATPase" evidence="5">
    <location>
        <begin position="599"/>
        <end position="747"/>
    </location>
</feature>
<dbReference type="Pfam" id="PF00004">
    <property type="entry name" value="AAA"/>
    <property type="match status" value="2"/>
</dbReference>
<dbReference type="InterPro" id="IPR041569">
    <property type="entry name" value="AAA_lid_3"/>
</dbReference>
<dbReference type="EMBL" id="HBUF01055211">
    <property type="protein sequence ID" value="CAG6623573.1"/>
    <property type="molecule type" value="Transcribed_RNA"/>
</dbReference>
<evidence type="ECO:0000256" key="4">
    <source>
        <dbReference type="SAM" id="MobiDB-lite"/>
    </source>
</evidence>
<feature type="compositionally biased region" description="Polar residues" evidence="4">
    <location>
        <begin position="782"/>
        <end position="797"/>
    </location>
</feature>
<keyword evidence="1" id="KW-0547">Nucleotide-binding</keyword>